<dbReference type="CDD" id="cd01025">
    <property type="entry name" value="TOPRIM_recR"/>
    <property type="match status" value="1"/>
</dbReference>
<evidence type="ECO:0000256" key="4">
    <source>
        <dbReference type="ARBA" id="ARBA00022833"/>
    </source>
</evidence>
<keyword evidence="3 7" id="KW-0863">Zinc-finger</keyword>
<evidence type="ECO:0000313" key="9">
    <source>
        <dbReference type="EMBL" id="MBB3331615.1"/>
    </source>
</evidence>
<comment type="caution">
    <text evidence="9">The sequence shown here is derived from an EMBL/GenBank/DDBJ whole genome shotgun (WGS) entry which is preliminary data.</text>
</comment>
<dbReference type="Pfam" id="PF21176">
    <property type="entry name" value="RecR_HhH"/>
    <property type="match status" value="1"/>
</dbReference>
<dbReference type="Proteomes" id="UP000553442">
    <property type="component" value="Unassembled WGS sequence"/>
</dbReference>
<dbReference type="PROSITE" id="PS01300">
    <property type="entry name" value="RECR"/>
    <property type="match status" value="1"/>
</dbReference>
<feature type="zinc finger region" description="C4-type" evidence="7">
    <location>
        <begin position="57"/>
        <end position="72"/>
    </location>
</feature>
<dbReference type="InterPro" id="IPR006171">
    <property type="entry name" value="TOPRIM_dom"/>
</dbReference>
<evidence type="ECO:0000313" key="10">
    <source>
        <dbReference type="Proteomes" id="UP000553442"/>
    </source>
</evidence>
<evidence type="ECO:0000256" key="2">
    <source>
        <dbReference type="ARBA" id="ARBA00022763"/>
    </source>
</evidence>
<organism evidence="9 10">
    <name type="scientific">Halomonas campaniensis</name>
    <dbReference type="NCBI Taxonomy" id="213554"/>
    <lineage>
        <taxon>Bacteria</taxon>
        <taxon>Pseudomonadati</taxon>
        <taxon>Pseudomonadota</taxon>
        <taxon>Gammaproteobacteria</taxon>
        <taxon>Oceanospirillales</taxon>
        <taxon>Halomonadaceae</taxon>
        <taxon>Halomonas</taxon>
    </lineage>
</organism>
<dbReference type="InterPro" id="IPR023627">
    <property type="entry name" value="Rcmb_RecR"/>
</dbReference>
<evidence type="ECO:0000256" key="1">
    <source>
        <dbReference type="ARBA" id="ARBA00022723"/>
    </source>
</evidence>
<evidence type="ECO:0000256" key="3">
    <source>
        <dbReference type="ARBA" id="ARBA00022771"/>
    </source>
</evidence>
<gene>
    <name evidence="7" type="primary">recR</name>
    <name evidence="9" type="ORF">BDK63_002498</name>
</gene>
<dbReference type="Gene3D" id="3.40.1360.10">
    <property type="match status" value="1"/>
</dbReference>
<dbReference type="EMBL" id="JACHZF010000017">
    <property type="protein sequence ID" value="MBB3331615.1"/>
    <property type="molecule type" value="Genomic_DNA"/>
</dbReference>
<dbReference type="Pfam" id="PF13662">
    <property type="entry name" value="Toprim_4"/>
    <property type="match status" value="1"/>
</dbReference>
<dbReference type="PANTHER" id="PTHR30446">
    <property type="entry name" value="RECOMBINATION PROTEIN RECR"/>
    <property type="match status" value="1"/>
</dbReference>
<dbReference type="Pfam" id="PF21175">
    <property type="entry name" value="RecR_C"/>
    <property type="match status" value="1"/>
</dbReference>
<evidence type="ECO:0000256" key="5">
    <source>
        <dbReference type="ARBA" id="ARBA00023172"/>
    </source>
</evidence>
<dbReference type="InterPro" id="IPR034137">
    <property type="entry name" value="TOPRIM_RecR"/>
</dbReference>
<accession>A0A7W5K4D6</accession>
<keyword evidence="10" id="KW-1185">Reference proteome</keyword>
<comment type="function">
    <text evidence="7">May play a role in DNA repair. It seems to be involved in an RecBC-independent recombinational process of DNA repair. It may act with RecF and RecO.</text>
</comment>
<keyword evidence="4 7" id="KW-0862">Zinc</keyword>
<dbReference type="GO" id="GO:0006281">
    <property type="term" value="P:DNA repair"/>
    <property type="evidence" value="ECO:0007669"/>
    <property type="project" value="UniProtKB-UniRule"/>
</dbReference>
<keyword evidence="2 7" id="KW-0227">DNA damage</keyword>
<dbReference type="HAMAP" id="MF_00017">
    <property type="entry name" value="RecR"/>
    <property type="match status" value="1"/>
</dbReference>
<dbReference type="InterPro" id="IPR000093">
    <property type="entry name" value="DNA_Rcmb_RecR"/>
</dbReference>
<dbReference type="GO" id="GO:0008270">
    <property type="term" value="F:zinc ion binding"/>
    <property type="evidence" value="ECO:0007669"/>
    <property type="project" value="UniProtKB-KW"/>
</dbReference>
<dbReference type="Pfam" id="PF02132">
    <property type="entry name" value="RecR_ZnF"/>
    <property type="match status" value="1"/>
</dbReference>
<evidence type="ECO:0000256" key="7">
    <source>
        <dbReference type="HAMAP-Rule" id="MF_00017"/>
    </source>
</evidence>
<dbReference type="PROSITE" id="PS50880">
    <property type="entry name" value="TOPRIM"/>
    <property type="match status" value="1"/>
</dbReference>
<dbReference type="NCBIfam" id="TIGR00615">
    <property type="entry name" value="recR"/>
    <property type="match status" value="1"/>
</dbReference>
<dbReference type="SMART" id="SM00493">
    <property type="entry name" value="TOPRIM"/>
    <property type="match status" value="1"/>
</dbReference>
<evidence type="ECO:0000256" key="6">
    <source>
        <dbReference type="ARBA" id="ARBA00023204"/>
    </source>
</evidence>
<keyword evidence="6 7" id="KW-0234">DNA repair</keyword>
<protein>
    <recommendedName>
        <fullName evidence="7">Recombination protein RecR</fullName>
    </recommendedName>
</protein>
<dbReference type="PANTHER" id="PTHR30446:SF0">
    <property type="entry name" value="RECOMBINATION PROTEIN RECR"/>
    <property type="match status" value="1"/>
</dbReference>
<reference evidence="9 10" key="1">
    <citation type="submission" date="2020-08" db="EMBL/GenBank/DDBJ databases">
        <title>Genomic Encyclopedia of Archaeal and Bacterial Type Strains, Phase II (KMG-II): from individual species to whole genera.</title>
        <authorList>
            <person name="Goeker M."/>
        </authorList>
    </citation>
    <scope>NUCLEOTIDE SEQUENCE [LARGE SCALE GENOMIC DNA]</scope>
    <source>
        <strain evidence="9 10">5AG</strain>
    </source>
</reference>
<dbReference type="RefSeq" id="WP_183332412.1">
    <property type="nucleotide sequence ID" value="NZ_JACHZF010000017.1"/>
</dbReference>
<keyword evidence="5 7" id="KW-0233">DNA recombination</keyword>
<proteinExistence type="inferred from homology"/>
<dbReference type="GO" id="GO:0006310">
    <property type="term" value="P:DNA recombination"/>
    <property type="evidence" value="ECO:0007669"/>
    <property type="project" value="UniProtKB-UniRule"/>
</dbReference>
<dbReference type="Gene3D" id="1.10.8.420">
    <property type="entry name" value="RecR Domain 1"/>
    <property type="match status" value="1"/>
</dbReference>
<name>A0A7W5K4D6_9GAMM</name>
<feature type="domain" description="Toprim" evidence="8">
    <location>
        <begin position="80"/>
        <end position="180"/>
    </location>
</feature>
<dbReference type="GO" id="GO:0003677">
    <property type="term" value="F:DNA binding"/>
    <property type="evidence" value="ECO:0007669"/>
    <property type="project" value="UniProtKB-UniRule"/>
</dbReference>
<dbReference type="InterPro" id="IPR015967">
    <property type="entry name" value="Rcmb_RecR_Znf"/>
</dbReference>
<sequence length="206" mass="22312">MSFSPLVEKLMESLRVLPGVGPKTAQRMAMHLLERDRDGGRRLAKVLDEALERVGYCRRCRTLTEEEVCALCASARRDDRLLCVVESPADQLAIEDAGGYRGRYFVLHGHLSPLDGIGPEDIGLEQLEALVAGGEAAEGGVEEVILATNPTVEGEATAHYIAAQLAPHRVRLSRLAYGVPMGGELEYVDGGTLSRAFNGRLPFLGE</sequence>
<comment type="similarity">
    <text evidence="7">Belongs to the RecR family.</text>
</comment>
<dbReference type="SUPFAM" id="SSF111304">
    <property type="entry name" value="Recombination protein RecR"/>
    <property type="match status" value="1"/>
</dbReference>
<evidence type="ECO:0000259" key="8">
    <source>
        <dbReference type="PROSITE" id="PS50880"/>
    </source>
</evidence>
<dbReference type="Gene3D" id="6.10.250.240">
    <property type="match status" value="1"/>
</dbReference>
<keyword evidence="1 7" id="KW-0479">Metal-binding</keyword>
<dbReference type="AlphaFoldDB" id="A0A7W5K4D6"/>